<dbReference type="Gene3D" id="1.25.40.10">
    <property type="entry name" value="Tetratricopeptide repeat domain"/>
    <property type="match status" value="1"/>
</dbReference>
<dbReference type="InterPro" id="IPR011990">
    <property type="entry name" value="TPR-like_helical_dom_sf"/>
</dbReference>
<protein>
    <recommendedName>
        <fullName evidence="3">Aspartyl/asparaginy/proline hydroxylase domain-containing protein</fullName>
    </recommendedName>
</protein>
<evidence type="ECO:0000256" key="1">
    <source>
        <dbReference type="ARBA" id="ARBA00007730"/>
    </source>
</evidence>
<accession>A0ABN9X7L2</accession>
<proteinExistence type="inferred from homology"/>
<feature type="domain" description="Aspartyl/asparaginy/proline hydroxylase" evidence="3">
    <location>
        <begin position="521"/>
        <end position="683"/>
    </location>
</feature>
<evidence type="ECO:0000256" key="2">
    <source>
        <dbReference type="SAM" id="SignalP"/>
    </source>
</evidence>
<comment type="caution">
    <text evidence="4">The sequence shown here is derived from an EMBL/GenBank/DDBJ whole genome shotgun (WGS) entry which is preliminary data.</text>
</comment>
<dbReference type="PANTHER" id="PTHR12366">
    <property type="entry name" value="ASPARTYL/ASPARAGINYL BETA-HYDROXYLASE"/>
    <property type="match status" value="1"/>
</dbReference>
<keyword evidence="5" id="KW-1185">Reference proteome</keyword>
<name>A0ABN9X7L2_9DINO</name>
<dbReference type="PANTHER" id="PTHR12366:SF32">
    <property type="entry name" value="ASPARTATE BETA-HYDROXYLASE ISOFORM X1"/>
    <property type="match status" value="1"/>
</dbReference>
<dbReference type="InterPro" id="IPR007803">
    <property type="entry name" value="Asp/Arg/Pro-Hydrxlase"/>
</dbReference>
<evidence type="ECO:0000313" key="5">
    <source>
        <dbReference type="Proteomes" id="UP001189429"/>
    </source>
</evidence>
<dbReference type="Pfam" id="PF05118">
    <property type="entry name" value="Asp_Arg_Hydrox"/>
    <property type="match status" value="1"/>
</dbReference>
<dbReference type="EMBL" id="CAUYUJ010019837">
    <property type="protein sequence ID" value="CAK0893998.1"/>
    <property type="molecule type" value="Genomic_DNA"/>
</dbReference>
<sequence>MGLACVVALVPALLAHGGSGAGEAPAGLGGWPGGRAAASRYLYDRFERSEHHESDSNRHASTLRMLAAQCHSVAEVGLRSVLSTWPLLQGLADSSIAGPEEPKWHFAVGAVPFQHAAEAGRVASSLGIDYKFLQGDTLTTGLGGDVDLLFLDTFRAYAQLRAELRLHARHARRFIAIHGTQTDGRRGECVRAGRRGLPAHEACGEGAARLGVSASEVRGGLWAAMEEFLALRPEWRVSHHFSTGSGLTVLERQVPLPHEPRIGGWGPRCNFTSHDLTHRRFEVAGHLWTAHMDVLQEELRRLQAAADRESTAWAHARLAVLRYVLSFSQLQGTFDFLAPLQEALRLDPVQPQAWDFDGCTGSQIYVEQLLAKSGRKLGNDLEMFELVQICLWPHGPVYCRPLPFHELLDNHGPLREADLALGSLLLRRGALDEARARLSAAVLAAPRSRQTAGHVGEVLLRAGLTSESEEVFESAVDRGLWHSVHQRPRLSFFPAMLPFGDGFLDEDQLPPELKLIRSGLEAGWATFRKEALEALENPLHVTKERRKTPAGSWSEVHIMSSGGWNEDPRVGCRMELFPSTCRLLEKVFMQVPYTLMLRARLTIVEPPLTVINRHGSNAPGRLRMQCALAVPRDATNLLQVGAEARNMTEEGRCHWFDESFEHDLRYEHGSLERVALYVDVEHPALRREHTRGTAELEPEIFSNIYWLQTLCRGDMQRQLAAL</sequence>
<dbReference type="InterPro" id="IPR027443">
    <property type="entry name" value="IPNS-like_sf"/>
</dbReference>
<dbReference type="InterPro" id="IPR039038">
    <property type="entry name" value="ASPH"/>
</dbReference>
<evidence type="ECO:0000259" key="3">
    <source>
        <dbReference type="Pfam" id="PF05118"/>
    </source>
</evidence>
<organism evidence="4 5">
    <name type="scientific">Prorocentrum cordatum</name>
    <dbReference type="NCBI Taxonomy" id="2364126"/>
    <lineage>
        <taxon>Eukaryota</taxon>
        <taxon>Sar</taxon>
        <taxon>Alveolata</taxon>
        <taxon>Dinophyceae</taxon>
        <taxon>Prorocentrales</taxon>
        <taxon>Prorocentraceae</taxon>
        <taxon>Prorocentrum</taxon>
    </lineage>
</organism>
<feature type="chain" id="PRO_5046730261" description="Aspartyl/asparaginy/proline hydroxylase domain-containing protein" evidence="2">
    <location>
        <begin position="21"/>
        <end position="722"/>
    </location>
</feature>
<keyword evidence="2" id="KW-0732">Signal</keyword>
<reference evidence="4" key="1">
    <citation type="submission" date="2023-10" db="EMBL/GenBank/DDBJ databases">
        <authorList>
            <person name="Chen Y."/>
            <person name="Shah S."/>
            <person name="Dougan E. K."/>
            <person name="Thang M."/>
            <person name="Chan C."/>
        </authorList>
    </citation>
    <scope>NUCLEOTIDE SEQUENCE [LARGE SCALE GENOMIC DNA]</scope>
</reference>
<dbReference type="Gene3D" id="2.60.120.330">
    <property type="entry name" value="B-lactam Antibiotic, Isopenicillin N Synthase, Chain"/>
    <property type="match status" value="1"/>
</dbReference>
<feature type="signal peptide" evidence="2">
    <location>
        <begin position="1"/>
        <end position="20"/>
    </location>
</feature>
<dbReference type="Proteomes" id="UP001189429">
    <property type="component" value="Unassembled WGS sequence"/>
</dbReference>
<comment type="similarity">
    <text evidence="1">Belongs to the aspartyl/asparaginyl beta-hydroxylase family.</text>
</comment>
<gene>
    <name evidence="4" type="ORF">PCOR1329_LOCUS73177</name>
</gene>
<evidence type="ECO:0000313" key="4">
    <source>
        <dbReference type="EMBL" id="CAK0893998.1"/>
    </source>
</evidence>